<protein>
    <submittedName>
        <fullName evidence="2">Uncharacterized protein</fullName>
    </submittedName>
</protein>
<dbReference type="EMBL" id="GBXM01089829">
    <property type="protein sequence ID" value="JAH18748.1"/>
    <property type="molecule type" value="Transcribed_RNA"/>
</dbReference>
<accession>A0A0E9QRN0</accession>
<evidence type="ECO:0000256" key="1">
    <source>
        <dbReference type="SAM" id="MobiDB-lite"/>
    </source>
</evidence>
<proteinExistence type="predicted"/>
<name>A0A0E9QRN0_ANGAN</name>
<sequence length="29" mass="2989">MNSKISISSMPIDSTNATQCSNWGNGTGS</sequence>
<organism evidence="2">
    <name type="scientific">Anguilla anguilla</name>
    <name type="common">European freshwater eel</name>
    <name type="synonym">Muraena anguilla</name>
    <dbReference type="NCBI Taxonomy" id="7936"/>
    <lineage>
        <taxon>Eukaryota</taxon>
        <taxon>Metazoa</taxon>
        <taxon>Chordata</taxon>
        <taxon>Craniata</taxon>
        <taxon>Vertebrata</taxon>
        <taxon>Euteleostomi</taxon>
        <taxon>Actinopterygii</taxon>
        <taxon>Neopterygii</taxon>
        <taxon>Teleostei</taxon>
        <taxon>Anguilliformes</taxon>
        <taxon>Anguillidae</taxon>
        <taxon>Anguilla</taxon>
    </lineage>
</organism>
<feature type="region of interest" description="Disordered" evidence="1">
    <location>
        <begin position="1"/>
        <end position="29"/>
    </location>
</feature>
<dbReference type="AlphaFoldDB" id="A0A0E9QRN0"/>
<reference evidence="2" key="2">
    <citation type="journal article" date="2015" name="Fish Shellfish Immunol.">
        <title>Early steps in the European eel (Anguilla anguilla)-Vibrio vulnificus interaction in the gills: Role of the RtxA13 toxin.</title>
        <authorList>
            <person name="Callol A."/>
            <person name="Pajuelo D."/>
            <person name="Ebbesson L."/>
            <person name="Teles M."/>
            <person name="MacKenzie S."/>
            <person name="Amaro C."/>
        </authorList>
    </citation>
    <scope>NUCLEOTIDE SEQUENCE</scope>
</reference>
<reference evidence="2" key="1">
    <citation type="submission" date="2014-11" db="EMBL/GenBank/DDBJ databases">
        <authorList>
            <person name="Amaro Gonzalez C."/>
        </authorList>
    </citation>
    <scope>NUCLEOTIDE SEQUENCE</scope>
</reference>
<evidence type="ECO:0000313" key="2">
    <source>
        <dbReference type="EMBL" id="JAH18748.1"/>
    </source>
</evidence>